<keyword evidence="1" id="KW-0812">Transmembrane</keyword>
<feature type="transmembrane region" description="Helical" evidence="1">
    <location>
        <begin position="51"/>
        <end position="69"/>
    </location>
</feature>
<gene>
    <name evidence="2" type="ORF">CON65_03295</name>
</gene>
<evidence type="ECO:0000256" key="1">
    <source>
        <dbReference type="SAM" id="Phobius"/>
    </source>
</evidence>
<evidence type="ECO:0000313" key="2">
    <source>
        <dbReference type="EMBL" id="PED84009.1"/>
    </source>
</evidence>
<sequence length="70" mass="8331">MVSYHISHGYEKQKVIYTRFLILFLHGMGLKKVLTASKHGQMLFSYQKRKVFSRFLIYLHATWRLLAISV</sequence>
<proteinExistence type="predicted"/>
<accession>A0AA91ZUT7</accession>
<reference evidence="2 3" key="1">
    <citation type="submission" date="2017-09" db="EMBL/GenBank/DDBJ databases">
        <title>Large-scale bioinformatics analysis of Bacillus genomes uncovers conserved roles of natural products in bacterial physiology.</title>
        <authorList>
            <consortium name="Agbiome Team Llc"/>
            <person name="Bleich R.M."/>
            <person name="Grubbs K.J."/>
            <person name="Santa Maria K.C."/>
            <person name="Allen S.E."/>
            <person name="Farag S."/>
            <person name="Shank E.A."/>
            <person name="Bowers A."/>
        </authorList>
    </citation>
    <scope>NUCLEOTIDE SEQUENCE [LARGE SCALE GENOMIC DNA]</scope>
    <source>
        <strain evidence="2 3">AFS092012</strain>
    </source>
</reference>
<evidence type="ECO:0000313" key="3">
    <source>
        <dbReference type="Proteomes" id="UP000221020"/>
    </source>
</evidence>
<dbReference type="AlphaFoldDB" id="A0AA91ZUT7"/>
<keyword evidence="1" id="KW-0472">Membrane</keyword>
<protein>
    <submittedName>
        <fullName evidence="2">Uncharacterized protein</fullName>
    </submittedName>
</protein>
<feature type="transmembrane region" description="Helical" evidence="1">
    <location>
        <begin position="15"/>
        <end position="30"/>
    </location>
</feature>
<comment type="caution">
    <text evidence="2">The sequence shown here is derived from an EMBL/GenBank/DDBJ whole genome shotgun (WGS) entry which is preliminary data.</text>
</comment>
<dbReference type="Proteomes" id="UP000221020">
    <property type="component" value="Unassembled WGS sequence"/>
</dbReference>
<organism evidence="2 3">
    <name type="scientific">Bacillus pseudomycoides</name>
    <dbReference type="NCBI Taxonomy" id="64104"/>
    <lineage>
        <taxon>Bacteria</taxon>
        <taxon>Bacillati</taxon>
        <taxon>Bacillota</taxon>
        <taxon>Bacilli</taxon>
        <taxon>Bacillales</taxon>
        <taxon>Bacillaceae</taxon>
        <taxon>Bacillus</taxon>
        <taxon>Bacillus cereus group</taxon>
    </lineage>
</organism>
<name>A0AA91ZUT7_9BACI</name>
<dbReference type="EMBL" id="NVOR01000009">
    <property type="protein sequence ID" value="PED84009.1"/>
    <property type="molecule type" value="Genomic_DNA"/>
</dbReference>
<keyword evidence="1" id="KW-1133">Transmembrane helix</keyword>